<dbReference type="GO" id="GO:0006412">
    <property type="term" value="P:translation"/>
    <property type="evidence" value="ECO:0007669"/>
    <property type="project" value="UniProtKB-UniRule"/>
</dbReference>
<name>S7TC38_9BACT</name>
<dbReference type="GO" id="GO:0003735">
    <property type="term" value="F:structural constituent of ribosome"/>
    <property type="evidence" value="ECO:0007669"/>
    <property type="project" value="InterPro"/>
</dbReference>
<evidence type="ECO:0000256" key="2">
    <source>
        <dbReference type="ARBA" id="ARBA00022980"/>
    </source>
</evidence>
<dbReference type="GO" id="GO:0022625">
    <property type="term" value="C:cytosolic large ribosomal subunit"/>
    <property type="evidence" value="ECO:0007669"/>
    <property type="project" value="TreeGrafter"/>
</dbReference>
<comment type="subunit">
    <text evidence="4">Part of the 50S ribosomal subunit. Contacts protein L32.</text>
</comment>
<dbReference type="InterPro" id="IPR036373">
    <property type="entry name" value="Ribosomal_bL17_sf"/>
</dbReference>
<accession>S7TC38</accession>
<dbReference type="eggNOG" id="COG0203">
    <property type="taxonomic scope" value="Bacteria"/>
</dbReference>
<protein>
    <recommendedName>
        <fullName evidence="4">Large ribosomal subunit protein bL17</fullName>
    </recommendedName>
</protein>
<proteinExistence type="inferred from homology"/>
<evidence type="ECO:0000256" key="5">
    <source>
        <dbReference type="RuleBase" id="RU000660"/>
    </source>
</evidence>
<keyword evidence="8" id="KW-1185">Reference proteome</keyword>
<evidence type="ECO:0000256" key="4">
    <source>
        <dbReference type="HAMAP-Rule" id="MF_01368"/>
    </source>
</evidence>
<dbReference type="SUPFAM" id="SSF64263">
    <property type="entry name" value="Prokaryotic ribosomal protein L17"/>
    <property type="match status" value="1"/>
</dbReference>
<dbReference type="AlphaFoldDB" id="S7TC38"/>
<dbReference type="EMBL" id="ATHI01000006">
    <property type="protein sequence ID" value="EPR34737.1"/>
    <property type="molecule type" value="Genomic_DNA"/>
</dbReference>
<dbReference type="Pfam" id="PF01196">
    <property type="entry name" value="Ribosomal_L17"/>
    <property type="match status" value="1"/>
</dbReference>
<feature type="compositionally biased region" description="Basic and acidic residues" evidence="6">
    <location>
        <begin position="148"/>
        <end position="160"/>
    </location>
</feature>
<feature type="region of interest" description="Disordered" evidence="6">
    <location>
        <begin position="127"/>
        <end position="185"/>
    </location>
</feature>
<dbReference type="Gene3D" id="3.90.1030.10">
    <property type="entry name" value="Ribosomal protein L17"/>
    <property type="match status" value="1"/>
</dbReference>
<evidence type="ECO:0000256" key="3">
    <source>
        <dbReference type="ARBA" id="ARBA00023274"/>
    </source>
</evidence>
<dbReference type="Proteomes" id="UP000014975">
    <property type="component" value="Unassembled WGS sequence"/>
</dbReference>
<dbReference type="PANTHER" id="PTHR14413">
    <property type="entry name" value="RIBOSOMAL PROTEIN L17"/>
    <property type="match status" value="1"/>
</dbReference>
<comment type="similarity">
    <text evidence="1 4 5">Belongs to the bacterial ribosomal protein bL17 family.</text>
</comment>
<dbReference type="PATRIC" id="fig|1121439.3.peg.956"/>
<keyword evidence="3 4" id="KW-0687">Ribonucleoprotein</keyword>
<feature type="compositionally biased region" description="Basic and acidic residues" evidence="6">
    <location>
        <begin position="175"/>
        <end position="185"/>
    </location>
</feature>
<dbReference type="STRING" id="1121439.dsat_2556"/>
<comment type="caution">
    <text evidence="7">The sequence shown here is derived from an EMBL/GenBank/DDBJ whole genome shotgun (WGS) entry which is preliminary data.</text>
</comment>
<evidence type="ECO:0000256" key="1">
    <source>
        <dbReference type="ARBA" id="ARBA00008777"/>
    </source>
</evidence>
<evidence type="ECO:0000313" key="8">
    <source>
        <dbReference type="Proteomes" id="UP000014975"/>
    </source>
</evidence>
<dbReference type="InterPro" id="IPR000456">
    <property type="entry name" value="Ribosomal_bL17"/>
</dbReference>
<reference evidence="7 8" key="1">
    <citation type="journal article" date="2013" name="Genome Announc.">
        <title>Draft genome sequences for three mercury-methylating, sulfate-reducing bacteria.</title>
        <authorList>
            <person name="Brown S.D."/>
            <person name="Hurt R.A.Jr."/>
            <person name="Gilmour C.C."/>
            <person name="Elias D.A."/>
        </authorList>
    </citation>
    <scope>NUCLEOTIDE SEQUENCE [LARGE SCALE GENOMIC DNA]</scope>
    <source>
        <strain evidence="7 8">DSM 16529</strain>
    </source>
</reference>
<organism evidence="7 8">
    <name type="scientific">Alkalidesulfovibrio alkalitolerans DSM 16529</name>
    <dbReference type="NCBI Taxonomy" id="1121439"/>
    <lineage>
        <taxon>Bacteria</taxon>
        <taxon>Pseudomonadati</taxon>
        <taxon>Thermodesulfobacteriota</taxon>
        <taxon>Desulfovibrionia</taxon>
        <taxon>Desulfovibrionales</taxon>
        <taxon>Desulfovibrionaceae</taxon>
        <taxon>Alkalidesulfovibrio</taxon>
    </lineage>
</organism>
<dbReference type="HAMAP" id="MF_01368">
    <property type="entry name" value="Ribosomal_bL17"/>
    <property type="match status" value="1"/>
</dbReference>
<dbReference type="OrthoDB" id="9809073at2"/>
<dbReference type="NCBIfam" id="TIGR00059">
    <property type="entry name" value="L17"/>
    <property type="match status" value="1"/>
</dbReference>
<gene>
    <name evidence="4" type="primary">rplQ</name>
    <name evidence="7" type="ORF">dsat_2556</name>
</gene>
<keyword evidence="2 4" id="KW-0689">Ribosomal protein</keyword>
<dbReference type="PANTHER" id="PTHR14413:SF16">
    <property type="entry name" value="LARGE RIBOSOMAL SUBUNIT PROTEIN BL17M"/>
    <property type="match status" value="1"/>
</dbReference>
<evidence type="ECO:0000313" key="7">
    <source>
        <dbReference type="EMBL" id="EPR34737.1"/>
    </source>
</evidence>
<sequence>MRHRKSGKKFGMEPSHRKSMFRNMARSLITHGRIRTTVVRAKELRKVADGLITLALQNDLHARRQAYKVLENHQLVKKLFDEIGPKFVGVPGGFTRVVRLGEPRKGDNAPLAVIEFTALGAAEAPAAAPEVQKTEEPKAAPAKKAPKAAKEPKEPKEPKAPKKKATASEEAPAEEAPKAESEENK</sequence>
<evidence type="ECO:0000256" key="6">
    <source>
        <dbReference type="SAM" id="MobiDB-lite"/>
    </source>
</evidence>